<gene>
    <name evidence="2" type="ORF">WMO45_01470</name>
</gene>
<proteinExistence type="predicted"/>
<dbReference type="Proteomes" id="UP001440599">
    <property type="component" value="Unassembled WGS sequence"/>
</dbReference>
<reference evidence="2 3" key="1">
    <citation type="submission" date="2024-03" db="EMBL/GenBank/DDBJ databases">
        <title>Human intestinal bacterial collection.</title>
        <authorList>
            <person name="Pauvert C."/>
            <person name="Hitch T.C.A."/>
            <person name="Clavel T."/>
        </authorList>
    </citation>
    <scope>NUCLEOTIDE SEQUENCE [LARGE SCALE GENOMIC DNA]</scope>
    <source>
        <strain evidence="2 3">CLA-AP-H34</strain>
    </source>
</reference>
<dbReference type="Gene3D" id="2.170.120.30">
    <property type="match status" value="2"/>
</dbReference>
<dbReference type="InterPro" id="IPR053154">
    <property type="entry name" value="c-di-AMP_regulator"/>
</dbReference>
<name>A0ABV1EKR8_9FIRM</name>
<feature type="transmembrane region" description="Helical" evidence="1">
    <location>
        <begin position="10"/>
        <end position="27"/>
    </location>
</feature>
<dbReference type="PANTHER" id="PTHR37804">
    <property type="entry name" value="CDAA REGULATORY PROTEIN CDAR"/>
    <property type="match status" value="1"/>
</dbReference>
<organism evidence="2 3">
    <name type="scientific">Flavonifractor hominis</name>
    <dbReference type="NCBI Taxonomy" id="3133178"/>
    <lineage>
        <taxon>Bacteria</taxon>
        <taxon>Bacillati</taxon>
        <taxon>Bacillota</taxon>
        <taxon>Clostridia</taxon>
        <taxon>Eubacteriales</taxon>
        <taxon>Oscillospiraceae</taxon>
        <taxon>Flavonifractor</taxon>
    </lineage>
</organism>
<dbReference type="EMBL" id="JBBMFT010000001">
    <property type="protein sequence ID" value="MEQ2455176.1"/>
    <property type="molecule type" value="Genomic_DNA"/>
</dbReference>
<keyword evidence="1" id="KW-0472">Membrane</keyword>
<dbReference type="RefSeq" id="WP_349138871.1">
    <property type="nucleotide sequence ID" value="NZ_JBBMFT010000001.1"/>
</dbReference>
<evidence type="ECO:0000313" key="3">
    <source>
        <dbReference type="Proteomes" id="UP001440599"/>
    </source>
</evidence>
<keyword evidence="1" id="KW-0812">Transmembrane</keyword>
<dbReference type="Gene3D" id="2.170.120.40">
    <property type="entry name" value="YbbR-like domain"/>
    <property type="match status" value="2"/>
</dbReference>
<comment type="caution">
    <text evidence="2">The sequence shown here is derived from an EMBL/GenBank/DDBJ whole genome shotgun (WGS) entry which is preliminary data.</text>
</comment>
<sequence length="415" mass="45145">MPKKLTDSKWFYVAVSLLLAFILWVYVGKEANPITTDKINDIPVEFSGLEKLEERGLMLSDGSEQSVSFFVRARRDVISNLLQGESSITVDVSNITEAGEYSLSVMGQKINFPRSVSSDSLELLYTTPERIEFTVSRWVQKEIEVQAEFTGSVVDGYQVGDFSLAPQTVTISGPEELVNQVDYARVTVSQTDLSETYSKDTPYTLVGFNGEVIAAEGIETDPETVLVTLPVVKLKEVPLTVELVPGGGVTDIDTQVDVTIEPETITVSGSEEDLEGLKEVKLGSIELYKIFGTDTFQKTIQLSPELTNVSGITEATVTVTIKDLAVRTLEVSDIDLINVPDGYTADTVTKTLSVQIRGTEEAVDSVIPSQLRIVADLSDVTMATGNQTVPVKVYLDGSSEVGVVGDYKIVVSISR</sequence>
<dbReference type="InterPro" id="IPR012505">
    <property type="entry name" value="YbbR"/>
</dbReference>
<keyword evidence="3" id="KW-1185">Reference proteome</keyword>
<dbReference type="PANTHER" id="PTHR37804:SF1">
    <property type="entry name" value="CDAA REGULATORY PROTEIN CDAR"/>
    <property type="match status" value="1"/>
</dbReference>
<protein>
    <submittedName>
        <fullName evidence="2">CdaR family protein</fullName>
    </submittedName>
</protein>
<evidence type="ECO:0000313" key="2">
    <source>
        <dbReference type="EMBL" id="MEQ2455176.1"/>
    </source>
</evidence>
<accession>A0ABV1EKR8</accession>
<dbReference type="Pfam" id="PF07949">
    <property type="entry name" value="YbbR"/>
    <property type="match status" value="2"/>
</dbReference>
<keyword evidence="1" id="KW-1133">Transmembrane helix</keyword>
<evidence type="ECO:0000256" key="1">
    <source>
        <dbReference type="SAM" id="Phobius"/>
    </source>
</evidence>